<gene>
    <name evidence="2" type="ORF">QBC34DRAFT_412568</name>
</gene>
<keyword evidence="2" id="KW-0489">Methyltransferase</keyword>
<dbReference type="InterPro" id="IPR029063">
    <property type="entry name" value="SAM-dependent_MTases_sf"/>
</dbReference>
<protein>
    <submittedName>
        <fullName evidence="2">S-adenosyl-L-methionine-dependent methyltransferase</fullName>
    </submittedName>
</protein>
<dbReference type="Pfam" id="PF13489">
    <property type="entry name" value="Methyltransf_23"/>
    <property type="match status" value="1"/>
</dbReference>
<accession>A0AAV9GCX2</accession>
<keyword evidence="3" id="KW-1185">Reference proteome</keyword>
<evidence type="ECO:0000256" key="1">
    <source>
        <dbReference type="ARBA" id="ARBA00038158"/>
    </source>
</evidence>
<dbReference type="CDD" id="cd02440">
    <property type="entry name" value="AdoMet_MTases"/>
    <property type="match status" value="1"/>
</dbReference>
<dbReference type="PANTHER" id="PTHR43591:SF24">
    <property type="entry name" value="2-METHOXY-6-POLYPRENYL-1,4-BENZOQUINOL METHYLASE, MITOCHONDRIAL"/>
    <property type="match status" value="1"/>
</dbReference>
<dbReference type="EMBL" id="MU865961">
    <property type="protein sequence ID" value="KAK4445964.1"/>
    <property type="molecule type" value="Genomic_DNA"/>
</dbReference>
<dbReference type="SUPFAM" id="SSF53335">
    <property type="entry name" value="S-adenosyl-L-methionine-dependent methyltransferases"/>
    <property type="match status" value="1"/>
</dbReference>
<reference evidence="2" key="2">
    <citation type="submission" date="2023-05" db="EMBL/GenBank/DDBJ databases">
        <authorList>
            <consortium name="Lawrence Berkeley National Laboratory"/>
            <person name="Steindorff A."/>
            <person name="Hensen N."/>
            <person name="Bonometti L."/>
            <person name="Westerberg I."/>
            <person name="Brannstrom I.O."/>
            <person name="Guillou S."/>
            <person name="Cros-Aarteil S."/>
            <person name="Calhoun S."/>
            <person name="Haridas S."/>
            <person name="Kuo A."/>
            <person name="Mondo S."/>
            <person name="Pangilinan J."/>
            <person name="Riley R."/>
            <person name="Labutti K."/>
            <person name="Andreopoulos B."/>
            <person name="Lipzen A."/>
            <person name="Chen C."/>
            <person name="Yanf M."/>
            <person name="Daum C."/>
            <person name="Ng V."/>
            <person name="Clum A."/>
            <person name="Ohm R."/>
            <person name="Martin F."/>
            <person name="Silar P."/>
            <person name="Natvig D."/>
            <person name="Lalanne C."/>
            <person name="Gautier V."/>
            <person name="Ament-Velasquez S.L."/>
            <person name="Kruys A."/>
            <person name="Hutchinson M.I."/>
            <person name="Powell A.J."/>
            <person name="Barry K."/>
            <person name="Miller A.N."/>
            <person name="Grigoriev I.V."/>
            <person name="Debuchy R."/>
            <person name="Gladieux P."/>
            <person name="Thoren M.H."/>
            <person name="Johannesson H."/>
        </authorList>
    </citation>
    <scope>NUCLEOTIDE SEQUENCE</scope>
    <source>
        <strain evidence="2">PSN243</strain>
    </source>
</reference>
<evidence type="ECO:0000313" key="3">
    <source>
        <dbReference type="Proteomes" id="UP001321760"/>
    </source>
</evidence>
<evidence type="ECO:0000313" key="2">
    <source>
        <dbReference type="EMBL" id="KAK4445964.1"/>
    </source>
</evidence>
<comment type="caution">
    <text evidence="2">The sequence shown here is derived from an EMBL/GenBank/DDBJ whole genome shotgun (WGS) entry which is preliminary data.</text>
</comment>
<dbReference type="Proteomes" id="UP001321760">
    <property type="component" value="Unassembled WGS sequence"/>
</dbReference>
<sequence>MSSTDAVLEADIIARDDSSISEDASLASSTTSVTDSVFDYRRLHGRPYKVTDTTEYWAPVDSTQNDAFDMLHNVHLIVAGNKLFQAPIENPAKVLDVGTGTGIWAVDLAHQYPSADVAGTDIAATQPSWVPPNSHFLIEDCLLEWSWPPNHFDLIHTRALYGCIPDWTAFYAKAFKHVKPGGWFEHVERTCRLQSDYVALTDDHPFNKWAELSYGAGEKTGRSFAIAEGHQMKEYMKKAGFVDVHERKIKMPMHGWPKDPNLKNAGYLGQLALDQSMDGLSTFVLTQILGWSREQAYEFTESVRKESRKFSNYTWIWETVVWGRKPE</sequence>
<dbReference type="Gene3D" id="3.40.50.150">
    <property type="entry name" value="Vaccinia Virus protein VP39"/>
    <property type="match status" value="1"/>
</dbReference>
<comment type="similarity">
    <text evidence="1">Belongs to the methyltransferase superfamily. LaeA methyltransferase family.</text>
</comment>
<proteinExistence type="inferred from homology"/>
<name>A0AAV9GCX2_9PEZI</name>
<dbReference type="GO" id="GO:0032259">
    <property type="term" value="P:methylation"/>
    <property type="evidence" value="ECO:0007669"/>
    <property type="project" value="UniProtKB-KW"/>
</dbReference>
<keyword evidence="2" id="KW-0808">Transferase</keyword>
<reference evidence="2" key="1">
    <citation type="journal article" date="2023" name="Mol. Phylogenet. Evol.">
        <title>Genome-scale phylogeny and comparative genomics of the fungal order Sordariales.</title>
        <authorList>
            <person name="Hensen N."/>
            <person name="Bonometti L."/>
            <person name="Westerberg I."/>
            <person name="Brannstrom I.O."/>
            <person name="Guillou S."/>
            <person name="Cros-Aarteil S."/>
            <person name="Calhoun S."/>
            <person name="Haridas S."/>
            <person name="Kuo A."/>
            <person name="Mondo S."/>
            <person name="Pangilinan J."/>
            <person name="Riley R."/>
            <person name="LaButti K."/>
            <person name="Andreopoulos B."/>
            <person name="Lipzen A."/>
            <person name="Chen C."/>
            <person name="Yan M."/>
            <person name="Daum C."/>
            <person name="Ng V."/>
            <person name="Clum A."/>
            <person name="Steindorff A."/>
            <person name="Ohm R.A."/>
            <person name="Martin F."/>
            <person name="Silar P."/>
            <person name="Natvig D.O."/>
            <person name="Lalanne C."/>
            <person name="Gautier V."/>
            <person name="Ament-Velasquez S.L."/>
            <person name="Kruys A."/>
            <person name="Hutchinson M.I."/>
            <person name="Powell A.J."/>
            <person name="Barry K."/>
            <person name="Miller A.N."/>
            <person name="Grigoriev I.V."/>
            <person name="Debuchy R."/>
            <person name="Gladieux P."/>
            <person name="Hiltunen Thoren M."/>
            <person name="Johannesson H."/>
        </authorList>
    </citation>
    <scope>NUCLEOTIDE SEQUENCE</scope>
    <source>
        <strain evidence="2">PSN243</strain>
    </source>
</reference>
<dbReference type="AlphaFoldDB" id="A0AAV9GCX2"/>
<dbReference type="PANTHER" id="PTHR43591">
    <property type="entry name" value="METHYLTRANSFERASE"/>
    <property type="match status" value="1"/>
</dbReference>
<dbReference type="GO" id="GO:0008168">
    <property type="term" value="F:methyltransferase activity"/>
    <property type="evidence" value="ECO:0007669"/>
    <property type="project" value="UniProtKB-KW"/>
</dbReference>
<organism evidence="2 3">
    <name type="scientific">Podospora aff. communis PSN243</name>
    <dbReference type="NCBI Taxonomy" id="3040156"/>
    <lineage>
        <taxon>Eukaryota</taxon>
        <taxon>Fungi</taxon>
        <taxon>Dikarya</taxon>
        <taxon>Ascomycota</taxon>
        <taxon>Pezizomycotina</taxon>
        <taxon>Sordariomycetes</taxon>
        <taxon>Sordariomycetidae</taxon>
        <taxon>Sordariales</taxon>
        <taxon>Podosporaceae</taxon>
        <taxon>Podospora</taxon>
    </lineage>
</organism>